<dbReference type="Gene3D" id="3.30.429.10">
    <property type="entry name" value="Macrophage Migration Inhibitory Factor"/>
    <property type="match status" value="2"/>
</dbReference>
<evidence type="ECO:0000256" key="2">
    <source>
        <dbReference type="ARBA" id="ARBA00023235"/>
    </source>
</evidence>
<dbReference type="GO" id="GO:0016853">
    <property type="term" value="F:isomerase activity"/>
    <property type="evidence" value="ECO:0007669"/>
    <property type="project" value="UniProtKB-KW"/>
</dbReference>
<dbReference type="RefSeq" id="WP_125149140.1">
    <property type="nucleotide sequence ID" value="NZ_CAKJVF010000221.1"/>
</dbReference>
<dbReference type="PANTHER" id="PTHR35530:SF1">
    <property type="entry name" value="2-HYDROXYMUCONATE TAUTOMERASE"/>
    <property type="match status" value="1"/>
</dbReference>
<protein>
    <submittedName>
        <fullName evidence="4">Tautomerase</fullName>
        <ecNumber evidence="4">5.3.2.-</ecNumber>
    </submittedName>
</protein>
<comment type="similarity">
    <text evidence="1">Belongs to the 4-oxalocrotonate tautomerase family.</text>
</comment>
<dbReference type="PANTHER" id="PTHR35530">
    <property type="entry name" value="TAUTOMERASE-RELATED"/>
    <property type="match status" value="1"/>
</dbReference>
<dbReference type="InterPro" id="IPR004370">
    <property type="entry name" value="4-OT-like_dom"/>
</dbReference>
<accession>A0AAD1YHG3</accession>
<dbReference type="InterPro" id="IPR014347">
    <property type="entry name" value="Tautomerase/MIF_sf"/>
</dbReference>
<comment type="caution">
    <text evidence="4">The sequence shown here is derived from an EMBL/GenBank/DDBJ whole genome shotgun (WGS) entry which is preliminary data.</text>
</comment>
<gene>
    <name evidence="4" type="ORF">CNEO2_550005</name>
</gene>
<dbReference type="SUPFAM" id="SSF55331">
    <property type="entry name" value="Tautomerase/MIF"/>
    <property type="match status" value="2"/>
</dbReference>
<feature type="domain" description="4-oxalocrotonate tautomerase-like" evidence="3">
    <location>
        <begin position="2"/>
        <end position="58"/>
    </location>
</feature>
<evidence type="ECO:0000256" key="1">
    <source>
        <dbReference type="ARBA" id="ARBA00006723"/>
    </source>
</evidence>
<dbReference type="AlphaFoldDB" id="A0AAD1YHG3"/>
<keyword evidence="2 4" id="KW-0413">Isomerase</keyword>
<dbReference type="EC" id="5.3.2.-" evidence="4"/>
<evidence type="ECO:0000259" key="3">
    <source>
        <dbReference type="Pfam" id="PF01361"/>
    </source>
</evidence>
<dbReference type="Proteomes" id="UP001189143">
    <property type="component" value="Unassembled WGS sequence"/>
</dbReference>
<organism evidence="4 5">
    <name type="scientific">Clostridium neonatale</name>
    <dbReference type="NCBI Taxonomy" id="137838"/>
    <lineage>
        <taxon>Bacteria</taxon>
        <taxon>Bacillati</taxon>
        <taxon>Bacillota</taxon>
        <taxon>Clostridia</taxon>
        <taxon>Eubacteriales</taxon>
        <taxon>Clostridiaceae</taxon>
        <taxon>Clostridium</taxon>
    </lineage>
</organism>
<sequence>MPFINVKVIENQITLEKKKELVAELTDLIVNVMGREREYTVITIDELKEYQWAIGGVTLDESSNKEIAVFVNIKVSKGTTNPDEMNTMIKAIKELIVRILGNSAITNYVVIDELNPDGWGFDGISMTERNKMEQ</sequence>
<evidence type="ECO:0000313" key="5">
    <source>
        <dbReference type="Proteomes" id="UP001189143"/>
    </source>
</evidence>
<proteinExistence type="inferred from homology"/>
<dbReference type="Pfam" id="PF01361">
    <property type="entry name" value="Tautomerase"/>
    <property type="match status" value="2"/>
</dbReference>
<evidence type="ECO:0000313" key="4">
    <source>
        <dbReference type="EMBL" id="CAI3654946.1"/>
    </source>
</evidence>
<dbReference type="EMBL" id="CAMTCP010000254">
    <property type="protein sequence ID" value="CAI3654946.1"/>
    <property type="molecule type" value="Genomic_DNA"/>
</dbReference>
<name>A0AAD1YHG3_9CLOT</name>
<reference evidence="4" key="1">
    <citation type="submission" date="2022-10" db="EMBL/GenBank/DDBJ databases">
        <authorList>
            <person name="Aires J."/>
            <person name="Mesa V."/>
        </authorList>
    </citation>
    <scope>NUCLEOTIDE SEQUENCE</scope>
    <source>
        <strain evidence="4">Clostridium neonatale JD116</strain>
    </source>
</reference>
<feature type="domain" description="4-oxalocrotonate tautomerase-like" evidence="3">
    <location>
        <begin position="70"/>
        <end position="127"/>
    </location>
</feature>